<dbReference type="GO" id="GO:0005886">
    <property type="term" value="C:plasma membrane"/>
    <property type="evidence" value="ECO:0007669"/>
    <property type="project" value="UniProtKB-SubCell"/>
</dbReference>
<feature type="transmembrane region" description="Helical" evidence="6">
    <location>
        <begin position="75"/>
        <end position="92"/>
    </location>
</feature>
<evidence type="ECO:0000256" key="5">
    <source>
        <dbReference type="ARBA" id="ARBA00023136"/>
    </source>
</evidence>
<evidence type="ECO:0000313" key="8">
    <source>
        <dbReference type="Proteomes" id="UP000024547"/>
    </source>
</evidence>
<evidence type="ECO:0008006" key="9">
    <source>
        <dbReference type="Google" id="ProtNLM"/>
    </source>
</evidence>
<keyword evidence="3 6" id="KW-0812">Transmembrane</keyword>
<protein>
    <recommendedName>
        <fullName evidence="9">LysE family translocator</fullName>
    </recommendedName>
</protein>
<dbReference type="eggNOG" id="COG1280">
    <property type="taxonomic scope" value="Bacteria"/>
</dbReference>
<organism evidence="7 8">
    <name type="scientific">Hyphomonas atlantica</name>
    <dbReference type="NCBI Taxonomy" id="1280948"/>
    <lineage>
        <taxon>Bacteria</taxon>
        <taxon>Pseudomonadati</taxon>
        <taxon>Pseudomonadota</taxon>
        <taxon>Alphaproteobacteria</taxon>
        <taxon>Hyphomonadales</taxon>
        <taxon>Hyphomonadaceae</taxon>
        <taxon>Hyphomonas</taxon>
    </lineage>
</organism>
<dbReference type="GO" id="GO:0015171">
    <property type="term" value="F:amino acid transmembrane transporter activity"/>
    <property type="evidence" value="ECO:0007669"/>
    <property type="project" value="TreeGrafter"/>
</dbReference>
<dbReference type="PATRIC" id="fig|1280948.3.peg.861"/>
<dbReference type="Pfam" id="PF01810">
    <property type="entry name" value="LysE"/>
    <property type="match status" value="1"/>
</dbReference>
<feature type="transmembrane region" description="Helical" evidence="6">
    <location>
        <begin position="113"/>
        <end position="135"/>
    </location>
</feature>
<dbReference type="STRING" id="1280948.HY36_13115"/>
<keyword evidence="8" id="KW-1185">Reference proteome</keyword>
<feature type="transmembrane region" description="Helical" evidence="6">
    <location>
        <begin position="42"/>
        <end position="69"/>
    </location>
</feature>
<dbReference type="RefSeq" id="WP_035548935.1">
    <property type="nucleotide sequence ID" value="NZ_AWFH01000003.1"/>
</dbReference>
<feature type="transmembrane region" description="Helical" evidence="6">
    <location>
        <begin position="6"/>
        <end position="30"/>
    </location>
</feature>
<dbReference type="GeneID" id="92499131"/>
<feature type="transmembrane region" description="Helical" evidence="6">
    <location>
        <begin position="141"/>
        <end position="170"/>
    </location>
</feature>
<sequence>MLSHVDWAAFLVAMAAIELTPGPNMGWLAALSAQRGRRAGMLAVCGIALGLTAQLMAAATGLSALLGQMPVLYEMLRWSGVAFMVFLAYEAWQDTGETSPLNRNNADGFWRGLVANLLNPKALVFYVVVVGQFANAQVGPVWLQITALGVIHVAIATFIHTLIVLLGARLGTTLETYRTAPVTRGVFAIMMLAIAAWIAVSTGNTCN</sequence>
<dbReference type="EMBL" id="AWFH01000003">
    <property type="protein sequence ID" value="KCZ64529.1"/>
    <property type="molecule type" value="Genomic_DNA"/>
</dbReference>
<evidence type="ECO:0000256" key="6">
    <source>
        <dbReference type="SAM" id="Phobius"/>
    </source>
</evidence>
<evidence type="ECO:0000256" key="3">
    <source>
        <dbReference type="ARBA" id="ARBA00022692"/>
    </source>
</evidence>
<proteinExistence type="predicted"/>
<accession>A0A059E9E0</accession>
<name>A0A059E9E0_9PROT</name>
<keyword evidence="5 6" id="KW-0472">Membrane</keyword>
<dbReference type="AlphaFoldDB" id="A0A059E9E0"/>
<dbReference type="Proteomes" id="UP000024547">
    <property type="component" value="Unassembled WGS sequence"/>
</dbReference>
<keyword evidence="4 6" id="KW-1133">Transmembrane helix</keyword>
<dbReference type="InterPro" id="IPR001123">
    <property type="entry name" value="LeuE-type"/>
</dbReference>
<gene>
    <name evidence="7" type="ORF">HY36_13115</name>
</gene>
<evidence type="ECO:0000256" key="1">
    <source>
        <dbReference type="ARBA" id="ARBA00004651"/>
    </source>
</evidence>
<feature type="transmembrane region" description="Helical" evidence="6">
    <location>
        <begin position="182"/>
        <end position="200"/>
    </location>
</feature>
<evidence type="ECO:0000256" key="2">
    <source>
        <dbReference type="ARBA" id="ARBA00022475"/>
    </source>
</evidence>
<comment type="subcellular location">
    <subcellularLocation>
        <location evidence="1">Cell membrane</location>
        <topology evidence="1">Multi-pass membrane protein</topology>
    </subcellularLocation>
</comment>
<reference evidence="7 8" key="1">
    <citation type="journal article" date="2014" name="Antonie Van Leeuwenhoek">
        <title>Hyphomonas beringensis sp. nov. and Hyphomonas chukchiensis sp. nov., isolated from surface seawater of the Bering Sea and Chukchi Sea.</title>
        <authorList>
            <person name="Li C."/>
            <person name="Lai Q."/>
            <person name="Li G."/>
            <person name="Dong C."/>
            <person name="Wang J."/>
            <person name="Liao Y."/>
            <person name="Shao Z."/>
        </authorList>
    </citation>
    <scope>NUCLEOTIDE SEQUENCE [LARGE SCALE GENOMIC DNA]</scope>
    <source>
        <strain evidence="7 8">22II1-22F38</strain>
    </source>
</reference>
<keyword evidence="2" id="KW-1003">Cell membrane</keyword>
<dbReference type="PANTHER" id="PTHR30086:SF20">
    <property type="entry name" value="ARGININE EXPORTER PROTEIN ARGO-RELATED"/>
    <property type="match status" value="1"/>
</dbReference>
<dbReference type="PANTHER" id="PTHR30086">
    <property type="entry name" value="ARGININE EXPORTER PROTEIN ARGO"/>
    <property type="match status" value="1"/>
</dbReference>
<dbReference type="OrthoDB" id="9804822at2"/>
<evidence type="ECO:0000313" key="7">
    <source>
        <dbReference type="EMBL" id="KCZ64529.1"/>
    </source>
</evidence>
<comment type="caution">
    <text evidence="7">The sequence shown here is derived from an EMBL/GenBank/DDBJ whole genome shotgun (WGS) entry which is preliminary data.</text>
</comment>
<evidence type="ECO:0000256" key="4">
    <source>
        <dbReference type="ARBA" id="ARBA00022989"/>
    </source>
</evidence>